<reference evidence="5 6" key="1">
    <citation type="submission" date="2017-10" db="EMBL/GenBank/DDBJ databases">
        <title>Draft genome sequence of cellulolytic Actinomyces sp CtC72 isolated from cattle rumen fluid.</title>
        <authorList>
            <person name="Joshi A.J."/>
            <person name="Vasudevan G."/>
            <person name="Lanjekar V.B."/>
            <person name="Hivarkar S."/>
            <person name="Engineer A."/>
            <person name="Pore S.D."/>
            <person name="Dhakephalkar P.K."/>
            <person name="Dagar S."/>
        </authorList>
    </citation>
    <scope>NUCLEOTIDE SEQUENCE [LARGE SCALE GENOMIC DNA]</scope>
    <source>
        <strain evidence="6">CtC72</strain>
    </source>
</reference>
<evidence type="ECO:0000256" key="3">
    <source>
        <dbReference type="ARBA" id="ARBA00023125"/>
    </source>
</evidence>
<dbReference type="InterPro" id="IPR000055">
    <property type="entry name" value="Restrct_endonuc_typeI_TRD"/>
</dbReference>
<dbReference type="InterPro" id="IPR052021">
    <property type="entry name" value="Type-I_RS_S_subunit"/>
</dbReference>
<accession>A0ABX4M8N7</accession>
<dbReference type="PANTHER" id="PTHR30408">
    <property type="entry name" value="TYPE-1 RESTRICTION ENZYME ECOKI SPECIFICITY PROTEIN"/>
    <property type="match status" value="1"/>
</dbReference>
<comment type="caution">
    <text evidence="5">The sequence shown here is derived from an EMBL/GenBank/DDBJ whole genome shotgun (WGS) entry which is preliminary data.</text>
</comment>
<dbReference type="Gene3D" id="3.90.220.20">
    <property type="entry name" value="DNA methylase specificity domains"/>
    <property type="match status" value="1"/>
</dbReference>
<keyword evidence="5" id="KW-0378">Hydrolase</keyword>
<dbReference type="EMBL" id="MTPX02000077">
    <property type="protein sequence ID" value="PHP51809.1"/>
    <property type="molecule type" value="Genomic_DNA"/>
</dbReference>
<dbReference type="PANTHER" id="PTHR30408:SF12">
    <property type="entry name" value="TYPE I RESTRICTION ENZYME MJAVIII SPECIFICITY SUBUNIT"/>
    <property type="match status" value="1"/>
</dbReference>
<keyword evidence="2" id="KW-0680">Restriction system</keyword>
<dbReference type="GO" id="GO:0004519">
    <property type="term" value="F:endonuclease activity"/>
    <property type="evidence" value="ECO:0007669"/>
    <property type="project" value="UniProtKB-KW"/>
</dbReference>
<organism evidence="5 6">
    <name type="scientific">Actinomyces ruminis</name>
    <dbReference type="NCBI Taxonomy" id="1937003"/>
    <lineage>
        <taxon>Bacteria</taxon>
        <taxon>Bacillati</taxon>
        <taxon>Actinomycetota</taxon>
        <taxon>Actinomycetes</taxon>
        <taxon>Actinomycetales</taxon>
        <taxon>Actinomycetaceae</taxon>
        <taxon>Actinomyces</taxon>
    </lineage>
</organism>
<dbReference type="RefSeq" id="WP_086615503.1">
    <property type="nucleotide sequence ID" value="NZ_MTPX02000077.1"/>
</dbReference>
<sequence>MRLEDLAVEDGIVGGPFGSTLVGADYVNAGVPVVRGSNMRGRFVSGEFVYVTLRKFDRDLSRNTAEPGDLVFTQRGTLGQVALVPDSPYGIYVVSQSQMRVRVDASKVEPLYVYYACMAPSFLRQIDDMAIRTGVPHINLGILGKLQIPDMPRREQQAIAEVLGALDDKIAANGRLILLVEERLRALFERDIRRGEPRLLSEFILLNPRREPPSDPAPHIPMQMLPSPGVAILEFGVASPNGGVRFMNGDTLLARITLAWKTARLAMCFACGMVMSVLGLPST</sequence>
<keyword evidence="5" id="KW-0255">Endonuclease</keyword>
<dbReference type="Pfam" id="PF01420">
    <property type="entry name" value="Methylase_S"/>
    <property type="match status" value="1"/>
</dbReference>
<dbReference type="Proteomes" id="UP000194577">
    <property type="component" value="Unassembled WGS sequence"/>
</dbReference>
<feature type="domain" description="Type I restriction modification DNA specificity" evidence="4">
    <location>
        <begin position="63"/>
        <end position="178"/>
    </location>
</feature>
<name>A0ABX4M8N7_9ACTO</name>
<evidence type="ECO:0000313" key="5">
    <source>
        <dbReference type="EMBL" id="PHP51809.1"/>
    </source>
</evidence>
<keyword evidence="6" id="KW-1185">Reference proteome</keyword>
<evidence type="ECO:0000259" key="4">
    <source>
        <dbReference type="Pfam" id="PF01420"/>
    </source>
</evidence>
<keyword evidence="3" id="KW-0238">DNA-binding</keyword>
<evidence type="ECO:0000256" key="2">
    <source>
        <dbReference type="ARBA" id="ARBA00022747"/>
    </source>
</evidence>
<evidence type="ECO:0000256" key="1">
    <source>
        <dbReference type="ARBA" id="ARBA00010923"/>
    </source>
</evidence>
<protein>
    <submittedName>
        <fullName evidence="5">Restriction endonuclease subunit S</fullName>
    </submittedName>
</protein>
<dbReference type="InterPro" id="IPR044946">
    <property type="entry name" value="Restrct_endonuc_typeI_TRD_sf"/>
</dbReference>
<evidence type="ECO:0000313" key="6">
    <source>
        <dbReference type="Proteomes" id="UP000194577"/>
    </source>
</evidence>
<comment type="similarity">
    <text evidence="1">Belongs to the type-I restriction system S methylase family.</text>
</comment>
<gene>
    <name evidence="5" type="ORF">BW737_014120</name>
</gene>
<keyword evidence="5" id="KW-0540">Nuclease</keyword>
<dbReference type="SUPFAM" id="SSF116734">
    <property type="entry name" value="DNA methylase specificity domain"/>
    <property type="match status" value="1"/>
</dbReference>
<proteinExistence type="inferred from homology"/>